<keyword evidence="11" id="KW-0294">Fucose metabolism</keyword>
<evidence type="ECO:0000256" key="4">
    <source>
        <dbReference type="ARBA" id="ARBA00022676"/>
    </source>
</evidence>
<dbReference type="PANTHER" id="PTHR31741:SF66">
    <property type="entry name" value="O-FUCOSYLTRANSFERASE 20"/>
    <property type="match status" value="1"/>
</dbReference>
<evidence type="ECO:0000313" key="15">
    <source>
        <dbReference type="EMBL" id="KMZ73488.1"/>
    </source>
</evidence>
<evidence type="ECO:0000256" key="3">
    <source>
        <dbReference type="ARBA" id="ARBA00007737"/>
    </source>
</evidence>
<dbReference type="OrthoDB" id="913933at2759"/>
<dbReference type="Pfam" id="PF10250">
    <property type="entry name" value="O-FucT"/>
    <property type="match status" value="1"/>
</dbReference>
<evidence type="ECO:0000256" key="7">
    <source>
        <dbReference type="ARBA" id="ARBA00022968"/>
    </source>
</evidence>
<protein>
    <recommendedName>
        <fullName evidence="13">O-fucosyltransferase family protein</fullName>
    </recommendedName>
</protein>
<evidence type="ECO:0000256" key="2">
    <source>
        <dbReference type="ARBA" id="ARBA00004881"/>
    </source>
</evidence>
<evidence type="ECO:0000256" key="5">
    <source>
        <dbReference type="ARBA" id="ARBA00022679"/>
    </source>
</evidence>
<name>A0A0K9PWP3_ZOSMR</name>
<evidence type="ECO:0000256" key="13">
    <source>
        <dbReference type="ARBA" id="ARBA00030350"/>
    </source>
</evidence>
<dbReference type="GO" id="GO:0006004">
    <property type="term" value="P:fucose metabolic process"/>
    <property type="evidence" value="ECO:0007669"/>
    <property type="project" value="UniProtKB-KW"/>
</dbReference>
<evidence type="ECO:0000256" key="8">
    <source>
        <dbReference type="ARBA" id="ARBA00022989"/>
    </source>
</evidence>
<keyword evidence="6" id="KW-0812">Transmembrane</keyword>
<keyword evidence="7" id="KW-0735">Signal-anchor</keyword>
<proteinExistence type="inferred from homology"/>
<evidence type="ECO:0000256" key="10">
    <source>
        <dbReference type="ARBA" id="ARBA00023180"/>
    </source>
</evidence>
<keyword evidence="4 15" id="KW-0328">Glycosyltransferase</keyword>
<comment type="pathway">
    <text evidence="2">Glycan metabolism.</text>
</comment>
<dbReference type="InterPro" id="IPR019378">
    <property type="entry name" value="GDP-Fuc_O-FucTrfase"/>
</dbReference>
<evidence type="ECO:0000256" key="9">
    <source>
        <dbReference type="ARBA" id="ARBA00023136"/>
    </source>
</evidence>
<comment type="subcellular location">
    <subcellularLocation>
        <location evidence="1">Membrane</location>
        <topology evidence="1">Single-pass type II membrane protein</topology>
    </subcellularLocation>
</comment>
<dbReference type="GO" id="GO:0016020">
    <property type="term" value="C:membrane"/>
    <property type="evidence" value="ECO:0007669"/>
    <property type="project" value="UniProtKB-SubCell"/>
</dbReference>
<keyword evidence="10" id="KW-0325">Glycoprotein</keyword>
<sequence>MYGPLDQSANLERRERHRAQNVPVPIGRSRSVQNVTVRRTTIVDSATNRSFTRVGMGYKPCLQFSDRYRKETVPIMEDRRKFLMVIVNDGLNQQRNQIVGYIIVRILSAALAIPIMRENLVWEDDSEFNDIFDYDHFKKTLADDVRVVATLP</sequence>
<dbReference type="AlphaFoldDB" id="A0A0K9PWP3"/>
<evidence type="ECO:0000256" key="11">
    <source>
        <dbReference type="ARBA" id="ARBA00023253"/>
    </source>
</evidence>
<dbReference type="GO" id="GO:0016757">
    <property type="term" value="F:glycosyltransferase activity"/>
    <property type="evidence" value="ECO:0007669"/>
    <property type="project" value="UniProtKB-KW"/>
</dbReference>
<dbReference type="Proteomes" id="UP000036987">
    <property type="component" value="Unassembled WGS sequence"/>
</dbReference>
<keyword evidence="5 15" id="KW-0808">Transferase</keyword>
<comment type="caution">
    <text evidence="15">The sequence shown here is derived from an EMBL/GenBank/DDBJ whole genome shotgun (WGS) entry which is preliminary data.</text>
</comment>
<keyword evidence="9" id="KW-0472">Membrane</keyword>
<comment type="similarity">
    <text evidence="3">Belongs to the glycosyltransferase GT106 family.</text>
</comment>
<reference evidence="16" key="1">
    <citation type="journal article" date="2016" name="Nature">
        <title>The genome of the seagrass Zostera marina reveals angiosperm adaptation to the sea.</title>
        <authorList>
            <person name="Olsen J.L."/>
            <person name="Rouze P."/>
            <person name="Verhelst B."/>
            <person name="Lin Y.-C."/>
            <person name="Bayer T."/>
            <person name="Collen J."/>
            <person name="Dattolo E."/>
            <person name="De Paoli E."/>
            <person name="Dittami S."/>
            <person name="Maumus F."/>
            <person name="Michel G."/>
            <person name="Kersting A."/>
            <person name="Lauritano C."/>
            <person name="Lohaus R."/>
            <person name="Toepel M."/>
            <person name="Tonon T."/>
            <person name="Vanneste K."/>
            <person name="Amirebrahimi M."/>
            <person name="Brakel J."/>
            <person name="Bostroem C."/>
            <person name="Chovatia M."/>
            <person name="Grimwood J."/>
            <person name="Jenkins J.W."/>
            <person name="Jueterbock A."/>
            <person name="Mraz A."/>
            <person name="Stam W.T."/>
            <person name="Tice H."/>
            <person name="Bornberg-Bauer E."/>
            <person name="Green P.J."/>
            <person name="Pearson G.A."/>
            <person name="Procaccini G."/>
            <person name="Duarte C.M."/>
            <person name="Schmutz J."/>
            <person name="Reusch T.B.H."/>
            <person name="Van de Peer Y."/>
        </authorList>
    </citation>
    <scope>NUCLEOTIDE SEQUENCE [LARGE SCALE GENOMIC DNA]</scope>
    <source>
        <strain evidence="16">cv. Finnish</strain>
    </source>
</reference>
<keyword evidence="8" id="KW-1133">Transmembrane helix</keyword>
<organism evidence="15 16">
    <name type="scientific">Zostera marina</name>
    <name type="common">Eelgrass</name>
    <dbReference type="NCBI Taxonomy" id="29655"/>
    <lineage>
        <taxon>Eukaryota</taxon>
        <taxon>Viridiplantae</taxon>
        <taxon>Streptophyta</taxon>
        <taxon>Embryophyta</taxon>
        <taxon>Tracheophyta</taxon>
        <taxon>Spermatophyta</taxon>
        <taxon>Magnoliopsida</taxon>
        <taxon>Liliopsida</taxon>
        <taxon>Zosteraceae</taxon>
        <taxon>Zostera</taxon>
    </lineage>
</organism>
<dbReference type="PANTHER" id="PTHR31741">
    <property type="entry name" value="OS02G0726500 PROTEIN-RELATED"/>
    <property type="match status" value="1"/>
</dbReference>
<keyword evidence="12" id="KW-0119">Carbohydrate metabolism</keyword>
<evidence type="ECO:0000256" key="1">
    <source>
        <dbReference type="ARBA" id="ARBA00004606"/>
    </source>
</evidence>
<gene>
    <name evidence="15" type="ORF">ZOSMA_148G00370</name>
</gene>
<evidence type="ECO:0000256" key="14">
    <source>
        <dbReference type="SAM" id="MobiDB-lite"/>
    </source>
</evidence>
<keyword evidence="16" id="KW-1185">Reference proteome</keyword>
<evidence type="ECO:0000256" key="6">
    <source>
        <dbReference type="ARBA" id="ARBA00022692"/>
    </source>
</evidence>
<evidence type="ECO:0000256" key="12">
    <source>
        <dbReference type="ARBA" id="ARBA00023277"/>
    </source>
</evidence>
<feature type="region of interest" description="Disordered" evidence="14">
    <location>
        <begin position="1"/>
        <end position="21"/>
    </location>
</feature>
<accession>A0A0K9PWP3</accession>
<evidence type="ECO:0000313" key="16">
    <source>
        <dbReference type="Proteomes" id="UP000036987"/>
    </source>
</evidence>
<dbReference type="EMBL" id="LFYR01000580">
    <property type="protein sequence ID" value="KMZ73488.1"/>
    <property type="molecule type" value="Genomic_DNA"/>
</dbReference>